<dbReference type="Proteomes" id="UP001164390">
    <property type="component" value="Chromosome"/>
</dbReference>
<evidence type="ECO:0000313" key="7">
    <source>
        <dbReference type="Proteomes" id="UP001164390"/>
    </source>
</evidence>
<name>A0AA46TFS5_9ACTN</name>
<dbReference type="EMBL" id="CP094970">
    <property type="protein sequence ID" value="UYM04007.1"/>
    <property type="molecule type" value="Genomic_DNA"/>
</dbReference>
<evidence type="ECO:0000313" key="6">
    <source>
        <dbReference type="EMBL" id="UYM04007.1"/>
    </source>
</evidence>
<evidence type="ECO:0000256" key="3">
    <source>
        <dbReference type="ARBA" id="ARBA00023163"/>
    </source>
</evidence>
<proteinExistence type="predicted"/>
<protein>
    <submittedName>
        <fullName evidence="6">TetR family transcriptional regulator</fullName>
    </submittedName>
</protein>
<evidence type="ECO:0000256" key="2">
    <source>
        <dbReference type="ARBA" id="ARBA00023125"/>
    </source>
</evidence>
<keyword evidence="1" id="KW-0805">Transcription regulation</keyword>
<organism evidence="6 7">
    <name type="scientific">Solicola gregarius</name>
    <dbReference type="NCBI Taxonomy" id="2908642"/>
    <lineage>
        <taxon>Bacteria</taxon>
        <taxon>Bacillati</taxon>
        <taxon>Actinomycetota</taxon>
        <taxon>Actinomycetes</taxon>
        <taxon>Propionibacteriales</taxon>
        <taxon>Nocardioidaceae</taxon>
        <taxon>Solicola</taxon>
    </lineage>
</organism>
<dbReference type="PRINTS" id="PR00455">
    <property type="entry name" value="HTHTETR"/>
</dbReference>
<reference evidence="6" key="1">
    <citation type="submission" date="2022-01" db="EMBL/GenBank/DDBJ databases">
        <title>Nocardioidaceae gen. sp. A5X3R13.</title>
        <authorList>
            <person name="Lopez Marin M.A."/>
            <person name="Uhlik O."/>
        </authorList>
    </citation>
    <scope>NUCLEOTIDE SEQUENCE</scope>
    <source>
        <strain evidence="6">A5X3R13</strain>
    </source>
</reference>
<keyword evidence="3" id="KW-0804">Transcription</keyword>
<keyword evidence="2 4" id="KW-0238">DNA-binding</keyword>
<dbReference type="GO" id="GO:0000976">
    <property type="term" value="F:transcription cis-regulatory region binding"/>
    <property type="evidence" value="ECO:0007669"/>
    <property type="project" value="TreeGrafter"/>
</dbReference>
<dbReference type="InterPro" id="IPR001647">
    <property type="entry name" value="HTH_TetR"/>
</dbReference>
<dbReference type="GO" id="GO:0003700">
    <property type="term" value="F:DNA-binding transcription factor activity"/>
    <property type="evidence" value="ECO:0007669"/>
    <property type="project" value="TreeGrafter"/>
</dbReference>
<dbReference type="InterPro" id="IPR041347">
    <property type="entry name" value="MftR_C"/>
</dbReference>
<dbReference type="SUPFAM" id="SSF46689">
    <property type="entry name" value="Homeodomain-like"/>
    <property type="match status" value="1"/>
</dbReference>
<evidence type="ECO:0000256" key="1">
    <source>
        <dbReference type="ARBA" id="ARBA00023015"/>
    </source>
</evidence>
<dbReference type="InterPro" id="IPR009057">
    <property type="entry name" value="Homeodomain-like_sf"/>
</dbReference>
<keyword evidence="7" id="KW-1185">Reference proteome</keyword>
<dbReference type="Gene3D" id="1.10.357.10">
    <property type="entry name" value="Tetracycline Repressor, domain 2"/>
    <property type="match status" value="1"/>
</dbReference>
<accession>A0AA46TFS5</accession>
<dbReference type="AlphaFoldDB" id="A0AA46TFS5"/>
<evidence type="ECO:0000256" key="4">
    <source>
        <dbReference type="PROSITE-ProRule" id="PRU00335"/>
    </source>
</evidence>
<dbReference type="PANTHER" id="PTHR30055">
    <property type="entry name" value="HTH-TYPE TRANSCRIPTIONAL REGULATOR RUTR"/>
    <property type="match status" value="1"/>
</dbReference>
<feature type="domain" description="HTH tetR-type" evidence="5">
    <location>
        <begin position="18"/>
        <end position="78"/>
    </location>
</feature>
<dbReference type="Pfam" id="PF17754">
    <property type="entry name" value="TetR_C_14"/>
    <property type="match status" value="1"/>
</dbReference>
<sequence length="213" mass="23856">MTSPHPERPVGLRERKKARTRDAIQREALRLFTEQGYDATTVEQIAEAAEVSPSTYFRYFPTKEEPVIYDRIDPILMASFLDQPAELTPLQAVRVAIREVLQQLPAEESELEAMRHRLIFGVPELRARIVERMVDTMSVLADAVAERVGCERGDERVQVFTGCVLGAMLAGAYGRDGSDLTEPPPMLTSEMVARVDRALKLLENGVPFERADG</sequence>
<dbReference type="RefSeq" id="WP_271632650.1">
    <property type="nucleotide sequence ID" value="NZ_CP094970.1"/>
</dbReference>
<dbReference type="Gene3D" id="1.10.10.60">
    <property type="entry name" value="Homeodomain-like"/>
    <property type="match status" value="1"/>
</dbReference>
<gene>
    <name evidence="6" type="ORF">L0C25_15815</name>
</gene>
<dbReference type="InterPro" id="IPR050109">
    <property type="entry name" value="HTH-type_TetR-like_transc_reg"/>
</dbReference>
<dbReference type="KEGG" id="sgrg:L0C25_15815"/>
<dbReference type="PANTHER" id="PTHR30055:SF234">
    <property type="entry name" value="HTH-TYPE TRANSCRIPTIONAL REGULATOR BETI"/>
    <property type="match status" value="1"/>
</dbReference>
<dbReference type="Pfam" id="PF00440">
    <property type="entry name" value="TetR_N"/>
    <property type="match status" value="1"/>
</dbReference>
<feature type="DNA-binding region" description="H-T-H motif" evidence="4">
    <location>
        <begin position="41"/>
        <end position="60"/>
    </location>
</feature>
<dbReference type="PROSITE" id="PS50977">
    <property type="entry name" value="HTH_TETR_2"/>
    <property type="match status" value="1"/>
</dbReference>
<evidence type="ECO:0000259" key="5">
    <source>
        <dbReference type="PROSITE" id="PS50977"/>
    </source>
</evidence>